<gene>
    <name evidence="3" type="ORF">HannXRQ_Chr08g0228671</name>
    <name evidence="2" type="ORF">HanXRQr2_Chr01g0009711</name>
</gene>
<dbReference type="Gramene" id="mRNA:HanXRQr2_Chr01g0009711">
    <property type="protein sequence ID" value="mRNA:HanXRQr2_Chr01g0009711"/>
    <property type="gene ID" value="HanXRQr2_Chr01g0009711"/>
</dbReference>
<evidence type="ECO:0000259" key="1">
    <source>
        <dbReference type="Pfam" id="PF24571"/>
    </source>
</evidence>
<evidence type="ECO:0000313" key="3">
    <source>
        <dbReference type="EMBL" id="OTG18953.1"/>
    </source>
</evidence>
<dbReference type="InterPro" id="IPR039662">
    <property type="entry name" value="Cohesin_Scc3/SA"/>
</dbReference>
<reference evidence="3" key="2">
    <citation type="submission" date="2017-02" db="EMBL/GenBank/DDBJ databases">
        <title>Sunflower complete genome.</title>
        <authorList>
            <person name="Langlade N."/>
            <person name="Munos S."/>
        </authorList>
    </citation>
    <scope>NUCLEOTIDE SEQUENCE [LARGE SCALE GENOMIC DNA]</scope>
    <source>
        <tissue evidence="3">Leaves</tissue>
    </source>
</reference>
<dbReference type="Proteomes" id="UP000215914">
    <property type="component" value="Chromosome 8"/>
</dbReference>
<dbReference type="AlphaFoldDB" id="A0A251U7D8"/>
<dbReference type="Pfam" id="PF24571">
    <property type="entry name" value="HEAT_SCC3-SA"/>
    <property type="match status" value="1"/>
</dbReference>
<dbReference type="PANTHER" id="PTHR11199">
    <property type="entry name" value="STROMAL ANTIGEN"/>
    <property type="match status" value="1"/>
</dbReference>
<evidence type="ECO:0000313" key="2">
    <source>
        <dbReference type="EMBL" id="KAF5821086.1"/>
    </source>
</evidence>
<sequence length="223" mass="25433">MLELVDDVDISVAVYGIGLVKQLLRHQVVPDNDLRSLYDLLFDNPPEIRRATGALVYDHVIAQKFNGLESRLSGDEGDTSRINLLRMLQMLRELSTDQVQVLYVIDDIWEFMDAMKDWNRIMSTLLNEDLSIELTDEDATNLTRLFCASVKKAVGEEIVPGADHRKQNHTKAQLVVEIIQNRRKDITATVMKNYPQLMEVFAEVGDLSLKRVLLGGQKFSFQI</sequence>
<dbReference type="InterPro" id="IPR056396">
    <property type="entry name" value="HEAT_SCC3-SA"/>
</dbReference>
<dbReference type="STRING" id="4232.A0A251U7D8"/>
<dbReference type="InParanoid" id="A0A251U7D8"/>
<dbReference type="EMBL" id="MNCJ02000316">
    <property type="protein sequence ID" value="KAF5821086.1"/>
    <property type="molecule type" value="Genomic_DNA"/>
</dbReference>
<evidence type="ECO:0000313" key="4">
    <source>
        <dbReference type="Proteomes" id="UP000215914"/>
    </source>
</evidence>
<dbReference type="EMBL" id="CM007897">
    <property type="protein sequence ID" value="OTG18953.1"/>
    <property type="molecule type" value="Genomic_DNA"/>
</dbReference>
<keyword evidence="4" id="KW-1185">Reference proteome</keyword>
<feature type="domain" description="Cohesin subunit SCC3/SA HEAT-repeats" evidence="1">
    <location>
        <begin position="103"/>
        <end position="202"/>
    </location>
</feature>
<organism evidence="3 4">
    <name type="scientific">Helianthus annuus</name>
    <name type="common">Common sunflower</name>
    <dbReference type="NCBI Taxonomy" id="4232"/>
    <lineage>
        <taxon>Eukaryota</taxon>
        <taxon>Viridiplantae</taxon>
        <taxon>Streptophyta</taxon>
        <taxon>Embryophyta</taxon>
        <taxon>Tracheophyta</taxon>
        <taxon>Spermatophyta</taxon>
        <taxon>Magnoliopsida</taxon>
        <taxon>eudicotyledons</taxon>
        <taxon>Gunneridae</taxon>
        <taxon>Pentapetalae</taxon>
        <taxon>asterids</taxon>
        <taxon>campanulids</taxon>
        <taxon>Asterales</taxon>
        <taxon>Asteraceae</taxon>
        <taxon>Asteroideae</taxon>
        <taxon>Heliantheae alliance</taxon>
        <taxon>Heliantheae</taxon>
        <taxon>Helianthus</taxon>
    </lineage>
</organism>
<reference evidence="2 4" key="1">
    <citation type="journal article" date="2017" name="Nature">
        <title>The sunflower genome provides insights into oil metabolism, flowering and Asterid evolution.</title>
        <authorList>
            <person name="Badouin H."/>
            <person name="Gouzy J."/>
            <person name="Grassa C.J."/>
            <person name="Murat F."/>
            <person name="Staton S.E."/>
            <person name="Cottret L."/>
            <person name="Lelandais-Briere C."/>
            <person name="Owens G.L."/>
            <person name="Carrere S."/>
            <person name="Mayjonade B."/>
            <person name="Legrand L."/>
            <person name="Gill N."/>
            <person name="Kane N.C."/>
            <person name="Bowers J.E."/>
            <person name="Hubner S."/>
            <person name="Bellec A."/>
            <person name="Berard A."/>
            <person name="Berges H."/>
            <person name="Blanchet N."/>
            <person name="Boniface M.C."/>
            <person name="Brunel D."/>
            <person name="Catrice O."/>
            <person name="Chaidir N."/>
            <person name="Claudel C."/>
            <person name="Donnadieu C."/>
            <person name="Faraut T."/>
            <person name="Fievet G."/>
            <person name="Helmstetter N."/>
            <person name="King M."/>
            <person name="Knapp S.J."/>
            <person name="Lai Z."/>
            <person name="Le Paslier M.C."/>
            <person name="Lippi Y."/>
            <person name="Lorenzon L."/>
            <person name="Mandel J.R."/>
            <person name="Marage G."/>
            <person name="Marchand G."/>
            <person name="Marquand E."/>
            <person name="Bret-Mestries E."/>
            <person name="Morien E."/>
            <person name="Nambeesan S."/>
            <person name="Nguyen T."/>
            <person name="Pegot-Espagnet P."/>
            <person name="Pouilly N."/>
            <person name="Raftis F."/>
            <person name="Sallet E."/>
            <person name="Schiex T."/>
            <person name="Thomas J."/>
            <person name="Vandecasteele C."/>
            <person name="Vares D."/>
            <person name="Vear F."/>
            <person name="Vautrin S."/>
            <person name="Crespi M."/>
            <person name="Mangin B."/>
            <person name="Burke J.M."/>
            <person name="Salse J."/>
            <person name="Munos S."/>
            <person name="Vincourt P."/>
            <person name="Rieseberg L.H."/>
            <person name="Langlade N.B."/>
        </authorList>
    </citation>
    <scope>NUCLEOTIDE SEQUENCE [LARGE SCALE GENOMIC DNA]</scope>
    <source>
        <strain evidence="4">cv. SF193</strain>
        <tissue evidence="2">Leaves</tissue>
    </source>
</reference>
<protein>
    <submittedName>
        <fullName evidence="2">Cohesin subunit Scc3/SA</fullName>
    </submittedName>
</protein>
<dbReference type="PANTHER" id="PTHR11199:SF0">
    <property type="entry name" value="LD34181P-RELATED"/>
    <property type="match status" value="1"/>
</dbReference>
<accession>A0A251U7D8</accession>
<proteinExistence type="predicted"/>
<reference evidence="2" key="3">
    <citation type="submission" date="2020-06" db="EMBL/GenBank/DDBJ databases">
        <title>Helianthus annuus Genome sequencing and assembly Release 2.</title>
        <authorList>
            <person name="Gouzy J."/>
            <person name="Langlade N."/>
            <person name="Munos S."/>
        </authorList>
    </citation>
    <scope>NUCLEOTIDE SEQUENCE</scope>
    <source>
        <tissue evidence="2">Leaves</tissue>
    </source>
</reference>
<name>A0A251U7D8_HELAN</name>